<comment type="caution">
    <text evidence="11">The sequence shown here is derived from an EMBL/GenBank/DDBJ whole genome shotgun (WGS) entry which is preliminary data.</text>
</comment>
<evidence type="ECO:0000256" key="2">
    <source>
        <dbReference type="ARBA" id="ARBA00022475"/>
    </source>
</evidence>
<dbReference type="AlphaFoldDB" id="A0A7Y2E961"/>
<keyword evidence="6 9" id="KW-1133">Transmembrane helix</keyword>
<keyword evidence="8" id="KW-0802">TPR repeat</keyword>
<dbReference type="PROSITE" id="PS50005">
    <property type="entry name" value="TPR"/>
    <property type="match status" value="2"/>
</dbReference>
<evidence type="ECO:0000256" key="9">
    <source>
        <dbReference type="SAM" id="Phobius"/>
    </source>
</evidence>
<organism evidence="11 12">
    <name type="scientific">Eiseniibacteriota bacterium</name>
    <dbReference type="NCBI Taxonomy" id="2212470"/>
    <lineage>
        <taxon>Bacteria</taxon>
        <taxon>Candidatus Eiseniibacteriota</taxon>
    </lineage>
</organism>
<evidence type="ECO:0000256" key="1">
    <source>
        <dbReference type="ARBA" id="ARBA00004651"/>
    </source>
</evidence>
<dbReference type="Proteomes" id="UP000547674">
    <property type="component" value="Unassembled WGS sequence"/>
</dbReference>
<dbReference type="PANTHER" id="PTHR33908">
    <property type="entry name" value="MANNOSYLTRANSFERASE YKCB-RELATED"/>
    <property type="match status" value="1"/>
</dbReference>
<comment type="subcellular location">
    <subcellularLocation>
        <location evidence="1">Cell membrane</location>
        <topology evidence="1">Multi-pass membrane protein</topology>
    </subcellularLocation>
</comment>
<feature type="repeat" description="TPR" evidence="8">
    <location>
        <begin position="489"/>
        <end position="522"/>
    </location>
</feature>
<dbReference type="InterPro" id="IPR019734">
    <property type="entry name" value="TPR_rpt"/>
</dbReference>
<accession>A0A7Y2E961</accession>
<keyword evidence="2" id="KW-1003">Cell membrane</keyword>
<evidence type="ECO:0000256" key="5">
    <source>
        <dbReference type="ARBA" id="ARBA00022692"/>
    </source>
</evidence>
<keyword evidence="5 9" id="KW-0812">Transmembrane</keyword>
<evidence type="ECO:0000256" key="8">
    <source>
        <dbReference type="PROSITE-ProRule" id="PRU00339"/>
    </source>
</evidence>
<dbReference type="GO" id="GO:0005886">
    <property type="term" value="C:plasma membrane"/>
    <property type="evidence" value="ECO:0007669"/>
    <property type="project" value="UniProtKB-SubCell"/>
</dbReference>
<gene>
    <name evidence="11" type="ORF">HKN21_09125</name>
</gene>
<keyword evidence="7 9" id="KW-0472">Membrane</keyword>
<feature type="repeat" description="TPR" evidence="8">
    <location>
        <begin position="455"/>
        <end position="488"/>
    </location>
</feature>
<feature type="transmembrane region" description="Helical" evidence="9">
    <location>
        <begin position="91"/>
        <end position="112"/>
    </location>
</feature>
<dbReference type="Gene3D" id="1.25.40.10">
    <property type="entry name" value="Tetratricopeptide repeat domain"/>
    <property type="match status" value="1"/>
</dbReference>
<feature type="domain" description="Glycosyltransferase RgtA/B/C/D-like" evidence="10">
    <location>
        <begin position="73"/>
        <end position="224"/>
    </location>
</feature>
<dbReference type="GO" id="GO:0016763">
    <property type="term" value="F:pentosyltransferase activity"/>
    <property type="evidence" value="ECO:0007669"/>
    <property type="project" value="TreeGrafter"/>
</dbReference>
<feature type="transmembrane region" description="Helical" evidence="9">
    <location>
        <begin position="374"/>
        <end position="393"/>
    </location>
</feature>
<evidence type="ECO:0000313" key="12">
    <source>
        <dbReference type="Proteomes" id="UP000547674"/>
    </source>
</evidence>
<sequence length="636" mass="70676">MPLSEPAQKQGLFFWGVVLGSMLLALAVRLLYLVDLQHTPFFAAPQMDALYHHQWAGRLAAGDWIGSDVFFRAPLYPYFLGLLYKLGLDGFAVRVVQFVIGSITVGITTAIVLRQSGRVAGIAIGLMLALYGPLIYFEGELLLVVLEALLNLLMVWSLHRAVSDSSTRNWFVAGVLLSLAALTRPIVLAVPLAVAVVLLLKRKREAIKPLGVYALGFMLLVGPVLVRNYVVGKDIVPIASQGGLNFYLGNHEGADGRAALAENFRATWTGGLEDAQRQAEIAEGRSLKPSEVSRYWYGHAFSWITANPWDAGKLMFRKLRYFLDPYEIPNNQDYYFFSKLTRVFNQMPLFNFFWLGPLALLGLLWNRGPQSLPASYRLVPVLLALVIVAFFVCGRFRVSLVPLFAIWAGAGIAGLVQAFQNRNWKPLGFMALFLAVLVSLGFMDVFDFRKNYTPAESHLRLGIHYASQKQESLAEVHYKQAIQVAPGFAEAKNNLGTLYAAQGKTADAERLFMETLRIAPGHPKAISNLASLTFAKGEKDRALRYAQQIRTMDTQDPNALYNAAVVFGNLGEIEAAQELFARLGHLQPWNAGARLGEARALFLLGNRERAREVLLSMEPSRRTPEIEDFLKQLEAP</sequence>
<dbReference type="SUPFAM" id="SSF48452">
    <property type="entry name" value="TPR-like"/>
    <property type="match status" value="1"/>
</dbReference>
<dbReference type="InterPro" id="IPR011990">
    <property type="entry name" value="TPR-like_helical_dom_sf"/>
</dbReference>
<keyword evidence="3" id="KW-0328">Glycosyltransferase</keyword>
<keyword evidence="4" id="KW-0808">Transferase</keyword>
<dbReference type="SMART" id="SM00028">
    <property type="entry name" value="TPR"/>
    <property type="match status" value="4"/>
</dbReference>
<feature type="transmembrane region" description="Helical" evidence="9">
    <location>
        <begin position="119"/>
        <end position="135"/>
    </location>
</feature>
<name>A0A7Y2E961_UNCEI</name>
<feature type="transmembrane region" description="Helical" evidence="9">
    <location>
        <begin position="426"/>
        <end position="446"/>
    </location>
</feature>
<protein>
    <submittedName>
        <fullName evidence="11">Tetratricopeptide repeat protein</fullName>
    </submittedName>
</protein>
<feature type="transmembrane region" description="Helical" evidence="9">
    <location>
        <begin position="141"/>
        <end position="158"/>
    </location>
</feature>
<dbReference type="GO" id="GO:0009103">
    <property type="term" value="P:lipopolysaccharide biosynthetic process"/>
    <property type="evidence" value="ECO:0007669"/>
    <property type="project" value="UniProtKB-ARBA"/>
</dbReference>
<evidence type="ECO:0000259" key="10">
    <source>
        <dbReference type="Pfam" id="PF13231"/>
    </source>
</evidence>
<dbReference type="InterPro" id="IPR050297">
    <property type="entry name" value="LipidA_mod_glycosyltrf_83"/>
</dbReference>
<feature type="transmembrane region" description="Helical" evidence="9">
    <location>
        <begin position="206"/>
        <end position="226"/>
    </location>
</feature>
<reference evidence="11 12" key="1">
    <citation type="submission" date="2020-03" db="EMBL/GenBank/DDBJ databases">
        <title>Metabolic flexibility allows generalist bacteria to become dominant in a frequently disturbed ecosystem.</title>
        <authorList>
            <person name="Chen Y.-J."/>
            <person name="Leung P.M."/>
            <person name="Bay S.K."/>
            <person name="Hugenholtz P."/>
            <person name="Kessler A.J."/>
            <person name="Shelley G."/>
            <person name="Waite D.W."/>
            <person name="Cook P.L."/>
            <person name="Greening C."/>
        </authorList>
    </citation>
    <scope>NUCLEOTIDE SEQUENCE [LARGE SCALE GENOMIC DNA]</scope>
    <source>
        <strain evidence="11">SS_bin_28</strain>
    </source>
</reference>
<dbReference type="EMBL" id="JABDJR010000362">
    <property type="protein sequence ID" value="NNF06910.1"/>
    <property type="molecule type" value="Genomic_DNA"/>
</dbReference>
<evidence type="ECO:0000313" key="11">
    <source>
        <dbReference type="EMBL" id="NNF06910.1"/>
    </source>
</evidence>
<feature type="transmembrane region" description="Helical" evidence="9">
    <location>
        <begin position="12"/>
        <end position="32"/>
    </location>
</feature>
<evidence type="ECO:0000256" key="3">
    <source>
        <dbReference type="ARBA" id="ARBA00022676"/>
    </source>
</evidence>
<dbReference type="Pfam" id="PF14559">
    <property type="entry name" value="TPR_19"/>
    <property type="match status" value="2"/>
</dbReference>
<dbReference type="Pfam" id="PF13231">
    <property type="entry name" value="PMT_2"/>
    <property type="match status" value="1"/>
</dbReference>
<dbReference type="PANTHER" id="PTHR33908:SF11">
    <property type="entry name" value="MEMBRANE PROTEIN"/>
    <property type="match status" value="1"/>
</dbReference>
<proteinExistence type="predicted"/>
<feature type="transmembrane region" description="Helical" evidence="9">
    <location>
        <begin position="400"/>
        <end position="420"/>
    </location>
</feature>
<evidence type="ECO:0000256" key="6">
    <source>
        <dbReference type="ARBA" id="ARBA00022989"/>
    </source>
</evidence>
<evidence type="ECO:0000256" key="7">
    <source>
        <dbReference type="ARBA" id="ARBA00023136"/>
    </source>
</evidence>
<dbReference type="InterPro" id="IPR038731">
    <property type="entry name" value="RgtA/B/C-like"/>
</dbReference>
<feature type="transmembrane region" description="Helical" evidence="9">
    <location>
        <begin position="349"/>
        <end position="368"/>
    </location>
</feature>
<feature type="transmembrane region" description="Helical" evidence="9">
    <location>
        <begin position="170"/>
        <end position="200"/>
    </location>
</feature>
<evidence type="ECO:0000256" key="4">
    <source>
        <dbReference type="ARBA" id="ARBA00022679"/>
    </source>
</evidence>